<dbReference type="Proteomes" id="UP000005392">
    <property type="component" value="Unassembled WGS sequence"/>
</dbReference>
<evidence type="ECO:0000313" key="1">
    <source>
        <dbReference type="EMBL" id="EGQ78666.1"/>
    </source>
</evidence>
<dbReference type="EMBL" id="AFQD01000456">
    <property type="protein sequence ID" value="EGQ78666.1"/>
    <property type="molecule type" value="Genomic_DNA"/>
</dbReference>
<organism evidence="1 2">
    <name type="scientific">Fusobacterium animalis ATCC 51191</name>
    <dbReference type="NCBI Taxonomy" id="997347"/>
    <lineage>
        <taxon>Bacteria</taxon>
        <taxon>Fusobacteriati</taxon>
        <taxon>Fusobacteriota</taxon>
        <taxon>Fusobacteriia</taxon>
        <taxon>Fusobacteriales</taxon>
        <taxon>Fusobacteriaceae</taxon>
        <taxon>Fusobacterium</taxon>
    </lineage>
</organism>
<dbReference type="AlphaFoldDB" id="F9EQV1"/>
<comment type="caution">
    <text evidence="1">The sequence shown here is derived from an EMBL/GenBank/DDBJ whole genome shotgun (WGS) entry which is preliminary data.</text>
</comment>
<dbReference type="HOGENOM" id="CLU_023221_0_0_0"/>
<accession>F9EQV1</accession>
<name>F9EQV1_9FUSO</name>
<sequence>MNTDGTNFQNGLFVNVDEVHNNTKNMTLSGFNQVGGKVTGNIQNLTIESKQNISTTTGNTKGGSIGFAPNGMPTSISANYSQTNGERRYVDTPTTFIIGEGSNLKVGKVESTAGAIGATGNAKLSIDEYIGHNLENNDETTTKGASLSLSPNSNVISGVGINYANKDLESVTKNTVVGNVEIGKTSGDEINNNLDTMTEVTKDKDTKTNVFVESQTIKYALNPEAFKEDIQKAKKEIHDIYHAVDSTVNPQGKESRNVLQQLAETRQAKTILNVTQSRLEIAENQDDIAKAFEGVSKDLGYKVKLIYTDPSNSPQLIGVDKNGNPYIKDGTAYVDKKTGIGYILINTESPANRTKAGVIGTITEEQSHIIGKIEGRQKEVPDGSEKGLESLGRTTNDYFKNQYSKNDKAIGLKSDGRDYSNVDFGENVGDKANDGYSDYKKDLRVNIPGKIIGDMYRTSDNEISKTYTEKEIQETIDKNYGKDYYKIDWNRYSK</sequence>
<reference evidence="1 2" key="1">
    <citation type="submission" date="2011-05" db="EMBL/GenBank/DDBJ databases">
        <authorList>
            <person name="Muzny D."/>
            <person name="Qin X."/>
            <person name="Deng J."/>
            <person name="Jiang H."/>
            <person name="Liu Y."/>
            <person name="Qu J."/>
            <person name="Song X.-Z."/>
            <person name="Zhang L."/>
            <person name="Thornton R."/>
            <person name="Coyle M."/>
            <person name="Francisco L."/>
            <person name="Jackson L."/>
            <person name="Javaid M."/>
            <person name="Korchina V."/>
            <person name="Kovar C."/>
            <person name="Mata R."/>
            <person name="Mathew T."/>
            <person name="Ngo R."/>
            <person name="Nguyen L."/>
            <person name="Nguyen N."/>
            <person name="Okwuonu G."/>
            <person name="Ongeri F."/>
            <person name="Pham C."/>
            <person name="Simmons D."/>
            <person name="Wilczek-Boney K."/>
            <person name="Hale W."/>
            <person name="Jakkamsetti A."/>
            <person name="Pham P."/>
            <person name="Ruth R."/>
            <person name="San Lucas F."/>
            <person name="Warren J."/>
            <person name="Zhang J."/>
            <person name="Zhao Z."/>
            <person name="Zhou C."/>
            <person name="Zhu D."/>
            <person name="Lee S."/>
            <person name="Bess C."/>
            <person name="Blankenburg K."/>
            <person name="Forbes L."/>
            <person name="Fu Q."/>
            <person name="Gubbala S."/>
            <person name="Hirani K."/>
            <person name="Jayaseelan J.C."/>
            <person name="Lara F."/>
            <person name="Munidasa M."/>
            <person name="Palculict T."/>
            <person name="Patil S."/>
            <person name="Pu L.-L."/>
            <person name="Saada N."/>
            <person name="Tang L."/>
            <person name="Weissenberger G."/>
            <person name="Zhu Y."/>
            <person name="Hemphill L."/>
            <person name="Shang Y."/>
            <person name="Youmans B."/>
            <person name="Ayvaz T."/>
            <person name="Ross M."/>
            <person name="Santibanez J."/>
            <person name="Aqrawi P."/>
            <person name="Gross S."/>
            <person name="Joshi V."/>
            <person name="Fowler G."/>
            <person name="Nazareth L."/>
            <person name="Reid J."/>
            <person name="Worley K."/>
            <person name="Petrosino J."/>
            <person name="Highlander S."/>
            <person name="Gibbs R."/>
        </authorList>
    </citation>
    <scope>NUCLEOTIDE SEQUENCE [LARGE SCALE GENOMIC DNA]</scope>
    <source>
        <strain evidence="1 2">ATCC 51191</strain>
    </source>
</reference>
<gene>
    <name evidence="1" type="ORF">HMPREF9094_2306</name>
</gene>
<feature type="non-terminal residue" evidence="1">
    <location>
        <position position="494"/>
    </location>
</feature>
<proteinExistence type="predicted"/>
<protein>
    <recommendedName>
        <fullName evidence="3">Hemolysin</fullName>
    </recommendedName>
</protein>
<keyword evidence="2" id="KW-1185">Reference proteome</keyword>
<evidence type="ECO:0008006" key="3">
    <source>
        <dbReference type="Google" id="ProtNLM"/>
    </source>
</evidence>
<evidence type="ECO:0000313" key="2">
    <source>
        <dbReference type="Proteomes" id="UP000005392"/>
    </source>
</evidence>